<dbReference type="Pfam" id="PF11536">
    <property type="entry name" value="DUF3226"/>
    <property type="match status" value="1"/>
</dbReference>
<reference evidence="1 2" key="1">
    <citation type="submission" date="2018-07" db="EMBL/GenBank/DDBJ databases">
        <title>Complete genome sequence of Flavobacterium arcticum type strain SM1502T.</title>
        <authorList>
            <person name="Li Y."/>
            <person name="Li D.-D."/>
        </authorList>
    </citation>
    <scope>NUCLEOTIDE SEQUENCE [LARGE SCALE GENOMIC DNA]</scope>
    <source>
        <strain evidence="1 2">SM1502</strain>
    </source>
</reference>
<dbReference type="KEGG" id="fat:DVK85_12455"/>
<accession>A0A345HEI7</accession>
<evidence type="ECO:0000313" key="2">
    <source>
        <dbReference type="Proteomes" id="UP000253951"/>
    </source>
</evidence>
<gene>
    <name evidence="1" type="ORF">DVK85_12455</name>
</gene>
<keyword evidence="2" id="KW-1185">Reference proteome</keyword>
<dbReference type="EMBL" id="CP031188">
    <property type="protein sequence ID" value="AXG74997.1"/>
    <property type="molecule type" value="Genomic_DNA"/>
</dbReference>
<protein>
    <recommendedName>
        <fullName evidence="3">DUF4276 family protein</fullName>
    </recommendedName>
</protein>
<organism evidence="1 2">
    <name type="scientific">Flavobacterium arcticum</name>
    <dbReference type="NCBI Taxonomy" id="1784713"/>
    <lineage>
        <taxon>Bacteria</taxon>
        <taxon>Pseudomonadati</taxon>
        <taxon>Bacteroidota</taxon>
        <taxon>Flavobacteriia</taxon>
        <taxon>Flavobacteriales</taxon>
        <taxon>Flavobacteriaceae</taxon>
        <taxon>Flavobacterium</taxon>
    </lineage>
</organism>
<dbReference type="InterPro" id="IPR024508">
    <property type="entry name" value="DUF3226"/>
</dbReference>
<proteinExistence type="predicted"/>
<evidence type="ECO:0000313" key="1">
    <source>
        <dbReference type="EMBL" id="AXG74997.1"/>
    </source>
</evidence>
<dbReference type="OrthoDB" id="980363at2"/>
<dbReference type="RefSeq" id="WP_114678755.1">
    <property type="nucleotide sequence ID" value="NZ_CP031188.1"/>
</dbReference>
<sequence>MSKSIRFFGEGKADEKFLRDFVKHHFNIEEIDYVDVKGKDSIHLVKNKFIMNTDQGGINLLIFDADNDFQAALDNVQKQKNECGVEFEIFLFPNNTDIGALEELLIRLTVPEHQSIFECFKPFNKCLNASGKGYNVPDLKTQVYSYLSFQKLEAKEEKRDYTLDCWDLDAEYGESLKEFIAKYI</sequence>
<evidence type="ECO:0008006" key="3">
    <source>
        <dbReference type="Google" id="ProtNLM"/>
    </source>
</evidence>
<dbReference type="Proteomes" id="UP000253951">
    <property type="component" value="Chromosome"/>
</dbReference>
<name>A0A345HEI7_9FLAO</name>
<dbReference type="AlphaFoldDB" id="A0A345HEI7"/>